<comment type="caution">
    <text evidence="2">The sequence shown here is derived from an EMBL/GenBank/DDBJ whole genome shotgun (WGS) entry which is preliminary data.</text>
</comment>
<protein>
    <submittedName>
        <fullName evidence="2">Uncharacterized protein</fullName>
    </submittedName>
</protein>
<feature type="transmembrane region" description="Helical" evidence="1">
    <location>
        <begin position="71"/>
        <end position="94"/>
    </location>
</feature>
<dbReference type="AlphaFoldDB" id="A0A5N6BCP6"/>
<keyword evidence="1" id="KW-0812">Transmembrane</keyword>
<name>A0A5N6BCP6_9ACTN</name>
<dbReference type="RefSeq" id="WP_139579835.1">
    <property type="nucleotide sequence ID" value="NZ_VDMA02000028.1"/>
</dbReference>
<accession>A0A5N6BCP6</accession>
<reference evidence="2 3" key="1">
    <citation type="submission" date="2019-10" db="EMBL/GenBank/DDBJ databases">
        <title>Nonomuraea sp. nov., isolated from Phyllanthus amarus.</title>
        <authorList>
            <person name="Klykleung N."/>
            <person name="Tanasupawat S."/>
        </authorList>
    </citation>
    <scope>NUCLEOTIDE SEQUENCE [LARGE SCALE GENOMIC DNA]</scope>
    <source>
        <strain evidence="2 3">CR1-09</strain>
    </source>
</reference>
<evidence type="ECO:0000313" key="2">
    <source>
        <dbReference type="EMBL" id="KAB8178316.1"/>
    </source>
</evidence>
<keyword evidence="3" id="KW-1185">Reference proteome</keyword>
<gene>
    <name evidence="2" type="ORF">FH610_036725</name>
</gene>
<evidence type="ECO:0000256" key="1">
    <source>
        <dbReference type="SAM" id="Phobius"/>
    </source>
</evidence>
<evidence type="ECO:0000313" key="3">
    <source>
        <dbReference type="Proteomes" id="UP000313066"/>
    </source>
</evidence>
<feature type="transmembrane region" description="Helical" evidence="1">
    <location>
        <begin position="114"/>
        <end position="136"/>
    </location>
</feature>
<dbReference type="Proteomes" id="UP000313066">
    <property type="component" value="Unassembled WGS sequence"/>
</dbReference>
<keyword evidence="1" id="KW-1133">Transmembrane helix</keyword>
<dbReference type="EMBL" id="VDMA02000028">
    <property type="protein sequence ID" value="KAB8178316.1"/>
    <property type="molecule type" value="Genomic_DNA"/>
</dbReference>
<organism evidence="2 3">
    <name type="scientific">Microbispora catharanthi</name>
    <dbReference type="NCBI Taxonomy" id="1712871"/>
    <lineage>
        <taxon>Bacteria</taxon>
        <taxon>Bacillati</taxon>
        <taxon>Actinomycetota</taxon>
        <taxon>Actinomycetes</taxon>
        <taxon>Streptosporangiales</taxon>
        <taxon>Streptosporangiaceae</taxon>
        <taxon>Microbispora</taxon>
    </lineage>
</organism>
<keyword evidence="1" id="KW-0472">Membrane</keyword>
<sequence>MSEAVPIVLGVALVLTVWSSVLRTVMTPQGRSSRMALRTVRVVAAGAYLVARHLPGRYRERVLEMCGPTAVFAVGAAWLVASFAGFGLVAYGAYGVSPHPEDIAEVFLMRSPGAALAALAWLSSALILVAFTAHLMRIIDAFSRRERFVLRLAGQAVRPPDAEAVLAECVRSGSRDHLDDMFAEWAAWLADVGASHVAYPALAFQRPAGELCWLKAAVIVMDAAALTEAVAPDWAPPNTRTVLDTGTRCLQRVAAQLGVRVHPALVSLQGREEQSFADTMRLAVKAGLPTDRDERGAEAVFQNLRRRYAPYSTGIAARIFYEIDSYEPPPDNGVGRAESDTPMAC</sequence>
<proteinExistence type="predicted"/>